<keyword evidence="3" id="KW-0012">Acyltransferase</keyword>
<dbReference type="OrthoDB" id="9814807at2"/>
<keyword evidence="1" id="KW-0812">Transmembrane</keyword>
<evidence type="ECO:0000313" key="3">
    <source>
        <dbReference type="EMBL" id="TPG25273.1"/>
    </source>
</evidence>
<reference evidence="3 4" key="1">
    <citation type="journal article" date="2019" name="Environ. Microbiol.">
        <title>Species interactions and distinct microbial communities in high Arctic permafrost affected cryosols are associated with the CH4 and CO2 gas fluxes.</title>
        <authorList>
            <person name="Altshuler I."/>
            <person name="Hamel J."/>
            <person name="Turney S."/>
            <person name="Magnuson E."/>
            <person name="Levesque R."/>
            <person name="Greer C."/>
            <person name="Whyte L.G."/>
        </authorList>
    </citation>
    <scope>NUCLEOTIDE SEQUENCE [LARGE SCALE GENOMIC DNA]</scope>
    <source>
        <strain evidence="3 4">S06.C</strain>
    </source>
</reference>
<accession>A0A502DJ94</accession>
<feature type="transmembrane region" description="Helical" evidence="1">
    <location>
        <begin position="239"/>
        <end position="256"/>
    </location>
</feature>
<keyword evidence="3" id="KW-0808">Transferase</keyword>
<feature type="transmembrane region" description="Helical" evidence="1">
    <location>
        <begin position="93"/>
        <end position="114"/>
    </location>
</feature>
<dbReference type="PANTHER" id="PTHR23028">
    <property type="entry name" value="ACETYLTRANSFERASE"/>
    <property type="match status" value="1"/>
</dbReference>
<sequence length="358" mass="39262">MDAAPGHARRDPVSSATDKRLFHALDAARGVAALVVAVHHGVRFHGQLFDSGFLAVDFFFGLSGFVLAHAYADKLASGSISPRAFMRARLLRLYPLYLLGLIGVLIALAPHLPWSPVAMLGKLPFALAMLPSPSLDAHGFIYSFNFPAWSIFFELLVNLFFAIFCRQLRDPHVRWTVIIGSGAILAIQLAAFRIDQGGPTWDVFAAGFARVSFSFFLGMQVYDWHVRRATRGAKQLHKGWSLVGLVVLVGCLVAPVNADVEIVSIFVVFPVLILALAEAELPMGMFSGALQQLGVISYALYMLHLAFQVALSELLAHFGIPDNRYPLLGIPLVGAMIAASWAADRWFDRPLRRKIQAL</sequence>
<dbReference type="GO" id="GO:0016747">
    <property type="term" value="F:acyltransferase activity, transferring groups other than amino-acyl groups"/>
    <property type="evidence" value="ECO:0007669"/>
    <property type="project" value="InterPro"/>
</dbReference>
<gene>
    <name evidence="3" type="ORF">EAH82_17125</name>
</gene>
<feature type="transmembrane region" description="Helical" evidence="1">
    <location>
        <begin position="140"/>
        <end position="163"/>
    </location>
</feature>
<keyword evidence="1" id="KW-1133">Transmembrane helix</keyword>
<feature type="transmembrane region" description="Helical" evidence="1">
    <location>
        <begin position="21"/>
        <end position="40"/>
    </location>
</feature>
<proteinExistence type="predicted"/>
<comment type="caution">
    <text evidence="3">The sequence shown here is derived from an EMBL/GenBank/DDBJ whole genome shotgun (WGS) entry which is preliminary data.</text>
</comment>
<feature type="transmembrane region" description="Helical" evidence="1">
    <location>
        <begin position="52"/>
        <end position="72"/>
    </location>
</feature>
<evidence type="ECO:0000256" key="1">
    <source>
        <dbReference type="SAM" id="Phobius"/>
    </source>
</evidence>
<feature type="transmembrane region" description="Helical" evidence="1">
    <location>
        <begin position="323"/>
        <end position="343"/>
    </location>
</feature>
<organism evidence="3 4">
    <name type="scientific">Variovorax guangxiensis</name>
    <dbReference type="NCBI Taxonomy" id="1775474"/>
    <lineage>
        <taxon>Bacteria</taxon>
        <taxon>Pseudomonadati</taxon>
        <taxon>Pseudomonadota</taxon>
        <taxon>Betaproteobacteria</taxon>
        <taxon>Burkholderiales</taxon>
        <taxon>Comamonadaceae</taxon>
        <taxon>Variovorax</taxon>
    </lineage>
</organism>
<dbReference type="AlphaFoldDB" id="A0A502DJ94"/>
<protein>
    <submittedName>
        <fullName evidence="3">Acyltransferase</fullName>
    </submittedName>
</protein>
<evidence type="ECO:0000259" key="2">
    <source>
        <dbReference type="Pfam" id="PF01757"/>
    </source>
</evidence>
<feature type="transmembrane region" description="Helical" evidence="1">
    <location>
        <begin position="200"/>
        <end position="218"/>
    </location>
</feature>
<feature type="transmembrane region" description="Helical" evidence="1">
    <location>
        <begin position="293"/>
        <end position="311"/>
    </location>
</feature>
<feature type="domain" description="Acyltransferase 3" evidence="2">
    <location>
        <begin position="23"/>
        <end position="343"/>
    </location>
</feature>
<dbReference type="InterPro" id="IPR002656">
    <property type="entry name" value="Acyl_transf_3_dom"/>
</dbReference>
<dbReference type="EMBL" id="RCZI01000005">
    <property type="protein sequence ID" value="TPG25273.1"/>
    <property type="molecule type" value="Genomic_DNA"/>
</dbReference>
<keyword evidence="1" id="KW-0472">Membrane</keyword>
<feature type="transmembrane region" description="Helical" evidence="1">
    <location>
        <begin position="262"/>
        <end position="281"/>
    </location>
</feature>
<feature type="transmembrane region" description="Helical" evidence="1">
    <location>
        <begin position="175"/>
        <end position="194"/>
    </location>
</feature>
<dbReference type="InterPro" id="IPR050879">
    <property type="entry name" value="Acyltransferase_3"/>
</dbReference>
<dbReference type="PANTHER" id="PTHR23028:SF134">
    <property type="entry name" value="PUTATIVE (AFU_ORTHOLOGUE AFUA_4G08520)-RELATED"/>
    <property type="match status" value="1"/>
</dbReference>
<dbReference type="Proteomes" id="UP000319212">
    <property type="component" value="Unassembled WGS sequence"/>
</dbReference>
<evidence type="ECO:0000313" key="4">
    <source>
        <dbReference type="Proteomes" id="UP000319212"/>
    </source>
</evidence>
<name>A0A502DJ94_9BURK</name>
<dbReference type="Pfam" id="PF01757">
    <property type="entry name" value="Acyl_transf_3"/>
    <property type="match status" value="1"/>
</dbReference>